<name>A0A7J8HSQ2_ROUAE</name>
<dbReference type="SUPFAM" id="SSF46689">
    <property type="entry name" value="Homeodomain-like"/>
    <property type="match status" value="1"/>
</dbReference>
<dbReference type="SMART" id="SM00674">
    <property type="entry name" value="CENPB"/>
    <property type="match status" value="1"/>
</dbReference>
<keyword evidence="1" id="KW-0238">DNA-binding</keyword>
<dbReference type="GO" id="GO:0003677">
    <property type="term" value="F:DNA binding"/>
    <property type="evidence" value="ECO:0007669"/>
    <property type="project" value="UniProtKB-KW"/>
</dbReference>
<dbReference type="PROSITE" id="PS51253">
    <property type="entry name" value="HTH_CENPB"/>
    <property type="match status" value="1"/>
</dbReference>
<dbReference type="Pfam" id="PF03221">
    <property type="entry name" value="HTH_Tnp_Tc5"/>
    <property type="match status" value="1"/>
</dbReference>
<sequence>MYAEIAKIHSKKKSCIYKIVKKKKKSSASFAVTLQNAKIVAKVCDKCLVKMEKALNLWVEDMNRKHILIDPNMLCQKALNLYEDFRKGSPEVSNTKPFTLSKGWLHRFRDSFRLRNRKLLERPSLLLKKVLSHFRPS</sequence>
<dbReference type="InterPro" id="IPR006600">
    <property type="entry name" value="HTH_CenpB_DNA-bd_dom"/>
</dbReference>
<protein>
    <recommendedName>
        <fullName evidence="2">HTH CENPB-type domain-containing protein</fullName>
    </recommendedName>
</protein>
<accession>A0A7J8HSQ2</accession>
<reference evidence="3 4" key="1">
    <citation type="journal article" date="2020" name="Nature">
        <title>Six reference-quality genomes reveal evolution of bat adaptations.</title>
        <authorList>
            <person name="Jebb D."/>
            <person name="Huang Z."/>
            <person name="Pippel M."/>
            <person name="Hughes G.M."/>
            <person name="Lavrichenko K."/>
            <person name="Devanna P."/>
            <person name="Winkler S."/>
            <person name="Jermiin L.S."/>
            <person name="Skirmuntt E.C."/>
            <person name="Katzourakis A."/>
            <person name="Burkitt-Gray L."/>
            <person name="Ray D.A."/>
            <person name="Sullivan K.A.M."/>
            <person name="Roscito J.G."/>
            <person name="Kirilenko B.M."/>
            <person name="Davalos L.M."/>
            <person name="Corthals A.P."/>
            <person name="Power M.L."/>
            <person name="Jones G."/>
            <person name="Ransome R.D."/>
            <person name="Dechmann D.K.N."/>
            <person name="Locatelli A.G."/>
            <person name="Puechmaille S.J."/>
            <person name="Fedrigo O."/>
            <person name="Jarvis E.D."/>
            <person name="Hiller M."/>
            <person name="Vernes S.C."/>
            <person name="Myers E.W."/>
            <person name="Teeling E.C."/>
        </authorList>
    </citation>
    <scope>NUCLEOTIDE SEQUENCE [LARGE SCALE GENOMIC DNA]</scope>
    <source>
        <strain evidence="3">MRouAeg1</strain>
        <tissue evidence="3">Muscle</tissue>
    </source>
</reference>
<dbReference type="AlphaFoldDB" id="A0A7J8HSQ2"/>
<dbReference type="EMBL" id="JACASE010000004">
    <property type="protein sequence ID" value="KAF6474742.1"/>
    <property type="molecule type" value="Genomic_DNA"/>
</dbReference>
<keyword evidence="4" id="KW-1185">Reference proteome</keyword>
<evidence type="ECO:0000259" key="2">
    <source>
        <dbReference type="PROSITE" id="PS51253"/>
    </source>
</evidence>
<proteinExistence type="predicted"/>
<feature type="domain" description="HTH CENPB-type" evidence="2">
    <location>
        <begin position="39"/>
        <end position="118"/>
    </location>
</feature>
<comment type="caution">
    <text evidence="3">The sequence shown here is derived from an EMBL/GenBank/DDBJ whole genome shotgun (WGS) entry which is preliminary data.</text>
</comment>
<dbReference type="InterPro" id="IPR009057">
    <property type="entry name" value="Homeodomain-like_sf"/>
</dbReference>
<evidence type="ECO:0000313" key="3">
    <source>
        <dbReference type="EMBL" id="KAF6474742.1"/>
    </source>
</evidence>
<dbReference type="Gene3D" id="1.10.10.60">
    <property type="entry name" value="Homeodomain-like"/>
    <property type="match status" value="1"/>
</dbReference>
<gene>
    <name evidence="3" type="ORF">HJG63_010911</name>
</gene>
<evidence type="ECO:0000256" key="1">
    <source>
        <dbReference type="ARBA" id="ARBA00023125"/>
    </source>
</evidence>
<dbReference type="Proteomes" id="UP000593571">
    <property type="component" value="Unassembled WGS sequence"/>
</dbReference>
<evidence type="ECO:0000313" key="4">
    <source>
        <dbReference type="Proteomes" id="UP000593571"/>
    </source>
</evidence>
<organism evidence="3 4">
    <name type="scientific">Rousettus aegyptiacus</name>
    <name type="common">Egyptian fruit bat</name>
    <name type="synonym">Pteropus aegyptiacus</name>
    <dbReference type="NCBI Taxonomy" id="9407"/>
    <lineage>
        <taxon>Eukaryota</taxon>
        <taxon>Metazoa</taxon>
        <taxon>Chordata</taxon>
        <taxon>Craniata</taxon>
        <taxon>Vertebrata</taxon>
        <taxon>Euteleostomi</taxon>
        <taxon>Mammalia</taxon>
        <taxon>Eutheria</taxon>
        <taxon>Laurasiatheria</taxon>
        <taxon>Chiroptera</taxon>
        <taxon>Yinpterochiroptera</taxon>
        <taxon>Pteropodoidea</taxon>
        <taxon>Pteropodidae</taxon>
        <taxon>Rousettinae</taxon>
        <taxon>Rousettus</taxon>
    </lineage>
</organism>